<evidence type="ECO:0000313" key="1">
    <source>
        <dbReference type="EMBL" id="CAG8742670.1"/>
    </source>
</evidence>
<protein>
    <submittedName>
        <fullName evidence="1">4931_t:CDS:1</fullName>
    </submittedName>
</protein>
<evidence type="ECO:0000313" key="2">
    <source>
        <dbReference type="Proteomes" id="UP000789525"/>
    </source>
</evidence>
<feature type="non-terminal residue" evidence="1">
    <location>
        <position position="1"/>
    </location>
</feature>
<accession>A0ACA9QF20</accession>
<organism evidence="1 2">
    <name type="scientific">Acaulospora colombiana</name>
    <dbReference type="NCBI Taxonomy" id="27376"/>
    <lineage>
        <taxon>Eukaryota</taxon>
        <taxon>Fungi</taxon>
        <taxon>Fungi incertae sedis</taxon>
        <taxon>Mucoromycota</taxon>
        <taxon>Glomeromycotina</taxon>
        <taxon>Glomeromycetes</taxon>
        <taxon>Diversisporales</taxon>
        <taxon>Acaulosporaceae</taxon>
        <taxon>Acaulospora</taxon>
    </lineage>
</organism>
<keyword evidence="2" id="KW-1185">Reference proteome</keyword>
<dbReference type="EMBL" id="CAJVPT010048777">
    <property type="protein sequence ID" value="CAG8742670.1"/>
    <property type="molecule type" value="Genomic_DNA"/>
</dbReference>
<gene>
    <name evidence="1" type="ORF">ACOLOM_LOCUS12259</name>
</gene>
<dbReference type="Proteomes" id="UP000789525">
    <property type="component" value="Unassembled WGS sequence"/>
</dbReference>
<reference evidence="1" key="1">
    <citation type="submission" date="2021-06" db="EMBL/GenBank/DDBJ databases">
        <authorList>
            <person name="Kallberg Y."/>
            <person name="Tangrot J."/>
            <person name="Rosling A."/>
        </authorList>
    </citation>
    <scope>NUCLEOTIDE SEQUENCE</scope>
    <source>
        <strain evidence="1">CL356</strain>
    </source>
</reference>
<name>A0ACA9QF20_9GLOM</name>
<proteinExistence type="predicted"/>
<sequence length="162" mass="18170">SKGQFNIHTPEELQWLPHPSLPGYFASIDASLLDANVAHEFLTNSYWAAGISLDKVQLAMSNSDCIGIYHLHDEQNGKPKQIGYARWITDRTTFAYLADVFIHKDHAGQGLGSNEAKTQPWNPKKMLLLRTSTAQTLYERYGGFKVILPDDKDGPIVLRVSK</sequence>
<comment type="caution">
    <text evidence="1">The sequence shown here is derived from an EMBL/GenBank/DDBJ whole genome shotgun (WGS) entry which is preliminary data.</text>
</comment>